<dbReference type="AlphaFoldDB" id="A0A0B8QSP1"/>
<reference evidence="2 3" key="2">
    <citation type="submission" date="2015-01" db="EMBL/GenBank/DDBJ databases">
        <authorList>
            <consortium name="NBRP consortium"/>
            <person name="Sawabe T."/>
            <person name="Meirelles P."/>
            <person name="Feng G."/>
            <person name="Sayaka M."/>
            <person name="Hattori M."/>
            <person name="Ohkuma M."/>
        </authorList>
    </citation>
    <scope>NUCLEOTIDE SEQUENCE [LARGE SCALE GENOMIC DNA]</scope>
    <source>
        <strain evidence="3">JCM 19241</strain>
    </source>
</reference>
<evidence type="ECO:0000313" key="3">
    <source>
        <dbReference type="Proteomes" id="UP000031666"/>
    </source>
</evidence>
<feature type="domain" description="Glycosyl transferase family 1" evidence="1">
    <location>
        <begin position="36"/>
        <end position="187"/>
    </location>
</feature>
<sequence>MDNIAHFYGVETASSDVVYNPVDIDKARERSLETLDNRNTICDNENYILGVGRLTKQKRFDVLIEAFHKANIEDCKLVLVGDGNQKSTLEDLSNKLGIEDKVIFAGFQSNPYPWFKNARLFVLSSDFEGFGNVILEAMACGTPVVSTKCGPPEEFMVNNLSNCLTPVGDVNAMSDKILELYSTPITPDNEYLNAFSLERITGNQLSIIYKNQNAVY</sequence>
<proteinExistence type="predicted"/>
<dbReference type="GO" id="GO:0016757">
    <property type="term" value="F:glycosyltransferase activity"/>
    <property type="evidence" value="ECO:0007669"/>
    <property type="project" value="InterPro"/>
</dbReference>
<dbReference type="Gene3D" id="3.40.50.2000">
    <property type="entry name" value="Glycogen Phosphorylase B"/>
    <property type="match status" value="2"/>
</dbReference>
<reference evidence="2 3" key="1">
    <citation type="submission" date="2015-01" db="EMBL/GenBank/DDBJ databases">
        <title>Vibrio sp. C94 JCM 19241 whole genome shotgun sequence.</title>
        <authorList>
            <person name="Sawabe T."/>
            <person name="Meirelles P."/>
            <person name="Feng G."/>
            <person name="Sayaka M."/>
            <person name="Hattori M."/>
            <person name="Ohkuma M."/>
        </authorList>
    </citation>
    <scope>NUCLEOTIDE SEQUENCE [LARGE SCALE GENOMIC DNA]</scope>
    <source>
        <strain evidence="3">JCM 19241</strain>
    </source>
</reference>
<dbReference type="STRING" id="1481914.JCM19241_1729"/>
<dbReference type="SUPFAM" id="SSF53756">
    <property type="entry name" value="UDP-Glycosyltransferase/glycogen phosphorylase"/>
    <property type="match status" value="1"/>
</dbReference>
<organism evidence="2 3">
    <name type="scientific">Vibrio ishigakensis</name>
    <dbReference type="NCBI Taxonomy" id="1481914"/>
    <lineage>
        <taxon>Bacteria</taxon>
        <taxon>Pseudomonadati</taxon>
        <taxon>Pseudomonadota</taxon>
        <taxon>Gammaproteobacteria</taxon>
        <taxon>Vibrionales</taxon>
        <taxon>Vibrionaceae</taxon>
        <taxon>Vibrio</taxon>
    </lineage>
</organism>
<dbReference type="InterPro" id="IPR001296">
    <property type="entry name" value="Glyco_trans_1"/>
</dbReference>
<keyword evidence="2" id="KW-0808">Transferase</keyword>
<evidence type="ECO:0000313" key="2">
    <source>
        <dbReference type="EMBL" id="GAM77259.1"/>
    </source>
</evidence>
<gene>
    <name evidence="2" type="ORF">JCM19241_1729</name>
</gene>
<accession>A0A0B8QSP1</accession>
<dbReference type="EMBL" id="BBSC01000008">
    <property type="protein sequence ID" value="GAM77259.1"/>
    <property type="molecule type" value="Genomic_DNA"/>
</dbReference>
<name>A0A0B8QSP1_9VIBR</name>
<dbReference type="Proteomes" id="UP000031666">
    <property type="component" value="Unassembled WGS sequence"/>
</dbReference>
<comment type="caution">
    <text evidence="2">The sequence shown here is derived from an EMBL/GenBank/DDBJ whole genome shotgun (WGS) entry which is preliminary data.</text>
</comment>
<dbReference type="Pfam" id="PF00534">
    <property type="entry name" value="Glycos_transf_1"/>
    <property type="match status" value="1"/>
</dbReference>
<protein>
    <submittedName>
        <fullName evidence="2">Glycosyl transferase</fullName>
    </submittedName>
</protein>
<evidence type="ECO:0000259" key="1">
    <source>
        <dbReference type="Pfam" id="PF00534"/>
    </source>
</evidence>
<dbReference type="PANTHER" id="PTHR12526">
    <property type="entry name" value="GLYCOSYLTRANSFERASE"/>
    <property type="match status" value="1"/>
</dbReference>
<dbReference type="CDD" id="cd03811">
    <property type="entry name" value="GT4_GT28_WabH-like"/>
    <property type="match status" value="1"/>
</dbReference>
<dbReference type="GO" id="GO:1901135">
    <property type="term" value="P:carbohydrate derivative metabolic process"/>
    <property type="evidence" value="ECO:0007669"/>
    <property type="project" value="UniProtKB-ARBA"/>
</dbReference>